<accession>A0ABR2VB80</accession>
<sequence length="244" mass="27505">MVAQSLSNQDLRIEVITDASDFVQAYECILNAFGHQINDGIWTTMSPGWNTPEGKAKNTEDLRRRWEATKDAGNTIFVKASLPDPESQGARRIVGVAIWVHASAVPGEGEAPAETDVAAVYPDDEREQRYLSQLLASLHRNRLELIKEKAKPESKQKSVMVLDLCVTDPAFQRRGVAKNLVQWGLDEAKRRGDIEASTEASIMGRHVYKQLGFHGVEEIIFEVDEEFRKRPMPSNLFMRTRPNE</sequence>
<dbReference type="Gene3D" id="3.40.630.30">
    <property type="match status" value="1"/>
</dbReference>
<protein>
    <submittedName>
        <fullName evidence="2">Acetyltransferase</fullName>
    </submittedName>
</protein>
<dbReference type="Pfam" id="PF13673">
    <property type="entry name" value="Acetyltransf_10"/>
    <property type="match status" value="1"/>
</dbReference>
<evidence type="ECO:0000313" key="3">
    <source>
        <dbReference type="Proteomes" id="UP001408356"/>
    </source>
</evidence>
<feature type="domain" description="N-acetyltransferase" evidence="1">
    <location>
        <begin position="162"/>
        <end position="243"/>
    </location>
</feature>
<dbReference type="PROSITE" id="PS51186">
    <property type="entry name" value="GNAT"/>
    <property type="match status" value="1"/>
</dbReference>
<reference evidence="2 3" key="1">
    <citation type="journal article" date="2024" name="J. Plant Pathol.">
        <title>Sequence and assembly of the genome of Seiridium unicorne, isolate CBS 538.82, causal agent of cypress canker disease.</title>
        <authorList>
            <person name="Scali E."/>
            <person name="Rocca G.D."/>
            <person name="Danti R."/>
            <person name="Garbelotto M."/>
            <person name="Barberini S."/>
            <person name="Baroncelli R."/>
            <person name="Emiliani G."/>
        </authorList>
    </citation>
    <scope>NUCLEOTIDE SEQUENCE [LARGE SCALE GENOMIC DNA]</scope>
    <source>
        <strain evidence="2 3">BM-138-508</strain>
    </source>
</reference>
<gene>
    <name evidence="2" type="ORF">SUNI508_03635</name>
</gene>
<evidence type="ECO:0000259" key="1">
    <source>
        <dbReference type="PROSITE" id="PS51186"/>
    </source>
</evidence>
<dbReference type="EMBL" id="JARVKF010000046">
    <property type="protein sequence ID" value="KAK9424147.1"/>
    <property type="molecule type" value="Genomic_DNA"/>
</dbReference>
<dbReference type="PANTHER" id="PTHR42791">
    <property type="entry name" value="GNAT FAMILY ACETYLTRANSFERASE"/>
    <property type="match status" value="1"/>
</dbReference>
<dbReference type="SUPFAM" id="SSF55729">
    <property type="entry name" value="Acyl-CoA N-acyltransferases (Nat)"/>
    <property type="match status" value="1"/>
</dbReference>
<keyword evidence="3" id="KW-1185">Reference proteome</keyword>
<dbReference type="InterPro" id="IPR000182">
    <property type="entry name" value="GNAT_dom"/>
</dbReference>
<name>A0ABR2VB80_9PEZI</name>
<evidence type="ECO:0000313" key="2">
    <source>
        <dbReference type="EMBL" id="KAK9424147.1"/>
    </source>
</evidence>
<dbReference type="Proteomes" id="UP001408356">
    <property type="component" value="Unassembled WGS sequence"/>
</dbReference>
<organism evidence="2 3">
    <name type="scientific">Seiridium unicorne</name>
    <dbReference type="NCBI Taxonomy" id="138068"/>
    <lineage>
        <taxon>Eukaryota</taxon>
        <taxon>Fungi</taxon>
        <taxon>Dikarya</taxon>
        <taxon>Ascomycota</taxon>
        <taxon>Pezizomycotina</taxon>
        <taxon>Sordariomycetes</taxon>
        <taxon>Xylariomycetidae</taxon>
        <taxon>Amphisphaeriales</taxon>
        <taxon>Sporocadaceae</taxon>
        <taxon>Seiridium</taxon>
    </lineage>
</organism>
<dbReference type="InterPro" id="IPR052523">
    <property type="entry name" value="Trichothecene_AcTrans"/>
</dbReference>
<dbReference type="PANTHER" id="PTHR42791:SF14">
    <property type="entry name" value="N-ACETYLTRANSFERASE DOMAIN-CONTAINING PROTEIN"/>
    <property type="match status" value="1"/>
</dbReference>
<comment type="caution">
    <text evidence="2">The sequence shown here is derived from an EMBL/GenBank/DDBJ whole genome shotgun (WGS) entry which is preliminary data.</text>
</comment>
<proteinExistence type="predicted"/>
<dbReference type="CDD" id="cd04301">
    <property type="entry name" value="NAT_SF"/>
    <property type="match status" value="1"/>
</dbReference>
<dbReference type="InterPro" id="IPR016181">
    <property type="entry name" value="Acyl_CoA_acyltransferase"/>
</dbReference>